<reference evidence="4 5" key="1">
    <citation type="submission" date="2017-04" db="EMBL/GenBank/DDBJ databases">
        <title>The new phylogeny of genus Mycobacterium.</title>
        <authorList>
            <person name="Tortoli E."/>
            <person name="Trovato A."/>
            <person name="Cirillo D.M."/>
        </authorList>
    </citation>
    <scope>NUCLEOTIDE SEQUENCE [LARGE SCALE GENOMIC DNA]</scope>
    <source>
        <strain evidence="4 5">KCTC 19819</strain>
    </source>
</reference>
<name>A0A7I7SL14_9MYCO</name>
<dbReference type="PANTHER" id="PTHR46766">
    <property type="entry name" value="GLUTAMINE-RICH PROTEIN 2"/>
    <property type="match status" value="1"/>
</dbReference>
<proteinExistence type="inferred from homology"/>
<dbReference type="RefSeq" id="WP_069391358.1">
    <property type="nucleotide sequence ID" value="NZ_AP022594.1"/>
</dbReference>
<dbReference type="InterPro" id="IPR000030">
    <property type="entry name" value="PPE_dom"/>
</dbReference>
<evidence type="ECO:0000259" key="3">
    <source>
        <dbReference type="Pfam" id="PF12484"/>
    </source>
</evidence>
<evidence type="ECO:0000313" key="4">
    <source>
        <dbReference type="EMBL" id="OSC33941.1"/>
    </source>
</evidence>
<comment type="caution">
    <text evidence="4">The sequence shown here is derived from an EMBL/GenBank/DDBJ whole genome shotgun (WGS) entry which is preliminary data.</text>
</comment>
<sequence length="419" mass="40041">MNFALYPPEINSGRMYTGPGAGPMTAAAAAWDALAAELHTVGVSAQAAVAGLTETSWQGPSATAMSAAVAPYLSWVHTTAAQAEETAAQLRAAIVAYEAAFTATVPPPVIAANRSLLMSLVATNILGQNTAAIAATEAHYVQMWAQDVAAMVGYAAAAAAATAVTPFSEPPPTSQTMAADAAGAGAHGAGLPTQLAQLSTVVPAALQQLVVPAAAPATLAAPAAASAPSGLISTLTGAFSPIGVGAIAGVGWLAAMQVLGLSQNGAGVSGLLSGHPHPGGVLGPLAGGYISATTPAPTAGVAPSAPVTAGLGNARLVSGLAVPPSWATAAPSVRTLAAVSSLTGAGPAATGEARLFGNMAMSSLAGSAMGNAGTRPIAATGTARAVGGAAAADDDTATSATIIVIPAGTEGLDGLGGPS</sequence>
<protein>
    <submittedName>
        <fullName evidence="4">PPE family protein</fullName>
    </submittedName>
</protein>
<organism evidence="4 5">
    <name type="scientific">Mycolicibacillus koreensis</name>
    <dbReference type="NCBI Taxonomy" id="1069220"/>
    <lineage>
        <taxon>Bacteria</taxon>
        <taxon>Bacillati</taxon>
        <taxon>Actinomycetota</taxon>
        <taxon>Actinomycetes</taxon>
        <taxon>Mycobacteriales</taxon>
        <taxon>Mycobacteriaceae</taxon>
        <taxon>Mycolicibacillus</taxon>
    </lineage>
</organism>
<gene>
    <name evidence="4" type="ORF">B8W67_08855</name>
</gene>
<feature type="domain" description="PPE" evidence="2">
    <location>
        <begin position="2"/>
        <end position="164"/>
    </location>
</feature>
<evidence type="ECO:0000259" key="2">
    <source>
        <dbReference type="Pfam" id="PF00823"/>
    </source>
</evidence>
<dbReference type="InterPro" id="IPR022171">
    <property type="entry name" value="PPE_C"/>
</dbReference>
<dbReference type="Pfam" id="PF12484">
    <property type="entry name" value="PPE-SVP"/>
    <property type="match status" value="1"/>
</dbReference>
<dbReference type="Gene3D" id="1.20.1260.20">
    <property type="entry name" value="PPE superfamily"/>
    <property type="match status" value="1"/>
</dbReference>
<evidence type="ECO:0000313" key="5">
    <source>
        <dbReference type="Proteomes" id="UP000193577"/>
    </source>
</evidence>
<dbReference type="AlphaFoldDB" id="A0A7I7SL14"/>
<dbReference type="Pfam" id="PF00823">
    <property type="entry name" value="PPE"/>
    <property type="match status" value="1"/>
</dbReference>
<keyword evidence="5" id="KW-1185">Reference proteome</keyword>
<dbReference type="InterPro" id="IPR038332">
    <property type="entry name" value="PPE_sf"/>
</dbReference>
<evidence type="ECO:0000256" key="1">
    <source>
        <dbReference type="ARBA" id="ARBA00010652"/>
    </source>
</evidence>
<dbReference type="PANTHER" id="PTHR46766:SF1">
    <property type="entry name" value="GLUTAMINE-RICH PROTEIN 2"/>
    <property type="match status" value="1"/>
</dbReference>
<dbReference type="GO" id="GO:0052572">
    <property type="term" value="P:response to host immune response"/>
    <property type="evidence" value="ECO:0007669"/>
    <property type="project" value="TreeGrafter"/>
</dbReference>
<accession>A0A7I7SL14</accession>
<dbReference type="SUPFAM" id="SSF140459">
    <property type="entry name" value="PE/PPE dimer-like"/>
    <property type="match status" value="1"/>
</dbReference>
<dbReference type="OrthoDB" id="4753184at2"/>
<dbReference type="FunFam" id="1.20.1260.20:FF:000001">
    <property type="entry name" value="PPE family protein PPE41"/>
    <property type="match status" value="1"/>
</dbReference>
<dbReference type="Proteomes" id="UP000193577">
    <property type="component" value="Unassembled WGS sequence"/>
</dbReference>
<feature type="domain" description="PPE family C-terminal" evidence="3">
    <location>
        <begin position="308"/>
        <end position="375"/>
    </location>
</feature>
<dbReference type="EMBL" id="NCXO01000015">
    <property type="protein sequence ID" value="OSC33941.1"/>
    <property type="molecule type" value="Genomic_DNA"/>
</dbReference>
<comment type="similarity">
    <text evidence="1">Belongs to the mycobacterial PPE family.</text>
</comment>